<dbReference type="Pfam" id="PF00383">
    <property type="entry name" value="dCMP_cyt_deam_1"/>
    <property type="match status" value="1"/>
</dbReference>
<dbReference type="EMBL" id="FOGV01000008">
    <property type="protein sequence ID" value="SER88723.1"/>
    <property type="molecule type" value="Genomic_DNA"/>
</dbReference>
<dbReference type="GO" id="GO:0008270">
    <property type="term" value="F:zinc ion binding"/>
    <property type="evidence" value="ECO:0007669"/>
    <property type="project" value="InterPro"/>
</dbReference>
<reference evidence="5" key="1">
    <citation type="submission" date="2016-10" db="EMBL/GenBank/DDBJ databases">
        <authorList>
            <person name="de Groot N.N."/>
        </authorList>
    </citation>
    <scope>NUCLEOTIDE SEQUENCE [LARGE SCALE GENOMIC DNA]</scope>
    <source>
        <strain evidence="5">10nlg</strain>
    </source>
</reference>
<dbReference type="PANTHER" id="PTHR11079">
    <property type="entry name" value="CYTOSINE DEAMINASE FAMILY MEMBER"/>
    <property type="match status" value="1"/>
</dbReference>
<evidence type="ECO:0000313" key="4">
    <source>
        <dbReference type="EMBL" id="SER88723.1"/>
    </source>
</evidence>
<keyword evidence="2" id="KW-0862">Zinc</keyword>
<dbReference type="PROSITE" id="PS00903">
    <property type="entry name" value="CYT_DCMP_DEAMINASES_1"/>
    <property type="match status" value="1"/>
</dbReference>
<feature type="domain" description="CMP/dCMP-type deaminase" evidence="3">
    <location>
        <begin position="3"/>
        <end position="112"/>
    </location>
</feature>
<dbReference type="AlphaFoldDB" id="A0A1H9SWH4"/>
<dbReference type="InterPro" id="IPR002125">
    <property type="entry name" value="CMP_dCMP_dom"/>
</dbReference>
<accession>A0A1H9SWH4</accession>
<dbReference type="SUPFAM" id="SSF53927">
    <property type="entry name" value="Cytidine deaminase-like"/>
    <property type="match status" value="1"/>
</dbReference>
<dbReference type="PANTHER" id="PTHR11079:SF161">
    <property type="entry name" value="CMP_DCMP-TYPE DEAMINASE DOMAIN-CONTAINING PROTEIN"/>
    <property type="match status" value="1"/>
</dbReference>
<dbReference type="InterPro" id="IPR016193">
    <property type="entry name" value="Cytidine_deaminase-like"/>
</dbReference>
<evidence type="ECO:0000256" key="2">
    <source>
        <dbReference type="ARBA" id="ARBA00022833"/>
    </source>
</evidence>
<dbReference type="OrthoDB" id="9802676at2"/>
<organism evidence="4 5">
    <name type="scientific">Salisediminibacterium halotolerans</name>
    <dbReference type="NCBI Taxonomy" id="517425"/>
    <lineage>
        <taxon>Bacteria</taxon>
        <taxon>Bacillati</taxon>
        <taxon>Bacillota</taxon>
        <taxon>Bacilli</taxon>
        <taxon>Bacillales</taxon>
        <taxon>Bacillaceae</taxon>
        <taxon>Salisediminibacterium</taxon>
    </lineage>
</organism>
<evidence type="ECO:0000256" key="1">
    <source>
        <dbReference type="ARBA" id="ARBA00022723"/>
    </source>
</evidence>
<dbReference type="GO" id="GO:0006152">
    <property type="term" value="P:purine nucleoside catabolic process"/>
    <property type="evidence" value="ECO:0007669"/>
    <property type="project" value="TreeGrafter"/>
</dbReference>
<dbReference type="STRING" id="1464123.SAMN05444126_10827"/>
<protein>
    <submittedName>
        <fullName evidence="4">tRNA(Arg) A34 adenosine deaminase TadA</fullName>
    </submittedName>
</protein>
<dbReference type="CDD" id="cd01285">
    <property type="entry name" value="nucleoside_deaminase"/>
    <property type="match status" value="1"/>
</dbReference>
<evidence type="ECO:0000313" key="5">
    <source>
        <dbReference type="Proteomes" id="UP000199318"/>
    </source>
</evidence>
<dbReference type="Gene3D" id="3.40.140.10">
    <property type="entry name" value="Cytidine Deaminase, domain 2"/>
    <property type="match status" value="1"/>
</dbReference>
<dbReference type="PROSITE" id="PS51747">
    <property type="entry name" value="CYT_DCMP_DEAMINASES_2"/>
    <property type="match status" value="1"/>
</dbReference>
<sequence>MANEHEVFMKTAIDLAIEARREGNSPFGSVLVKNGEIVAEGKNEIHTRCDPTHHAEIGVIRDYCSAHHVSDLSSYTLYTSCEPCVMCAGAMVWARLGTMVYSISNQQLSEIEGGKIMIPSADVFEKSHWKPEVTAKILNEDGLRVFEDWPSKHVND</sequence>
<keyword evidence="1" id="KW-0479">Metal-binding</keyword>
<gene>
    <name evidence="4" type="ORF">SAMN05444126_10827</name>
</gene>
<comment type="caution">
    <text evidence="4">The sequence shown here is derived from an EMBL/GenBank/DDBJ whole genome shotgun (WGS) entry which is preliminary data.</text>
</comment>
<dbReference type="RefSeq" id="WP_093072616.1">
    <property type="nucleotide sequence ID" value="NZ_FOGV01000008.1"/>
</dbReference>
<evidence type="ECO:0000259" key="3">
    <source>
        <dbReference type="PROSITE" id="PS51747"/>
    </source>
</evidence>
<name>A0A1H9SWH4_9BACI</name>
<keyword evidence="5" id="KW-1185">Reference proteome</keyword>
<dbReference type="InterPro" id="IPR016192">
    <property type="entry name" value="APOBEC/CMP_deaminase_Zn-bd"/>
</dbReference>
<dbReference type="Proteomes" id="UP000199318">
    <property type="component" value="Unassembled WGS sequence"/>
</dbReference>
<proteinExistence type="predicted"/>
<dbReference type="GO" id="GO:0047974">
    <property type="term" value="F:guanosine deaminase activity"/>
    <property type="evidence" value="ECO:0007669"/>
    <property type="project" value="TreeGrafter"/>
</dbReference>